<dbReference type="EMBL" id="MGGI01000012">
    <property type="protein sequence ID" value="OGM26526.1"/>
    <property type="molecule type" value="Genomic_DNA"/>
</dbReference>
<dbReference type="Proteomes" id="UP000178851">
    <property type="component" value="Unassembled WGS sequence"/>
</dbReference>
<accession>A0A1F7YGR1</accession>
<proteinExistence type="inferred from homology"/>
<dbReference type="InterPro" id="IPR011095">
    <property type="entry name" value="Dala_Dala_lig_C"/>
</dbReference>
<feature type="domain" description="ATP-grasp" evidence="4">
    <location>
        <begin position="120"/>
        <end position="323"/>
    </location>
</feature>
<reference evidence="5 6" key="1">
    <citation type="journal article" date="2016" name="Nat. Commun.">
        <title>Thousands of microbial genomes shed light on interconnected biogeochemical processes in an aquifer system.</title>
        <authorList>
            <person name="Anantharaman K."/>
            <person name="Brown C.T."/>
            <person name="Hug L.A."/>
            <person name="Sharon I."/>
            <person name="Castelle C.J."/>
            <person name="Probst A.J."/>
            <person name="Thomas B.C."/>
            <person name="Singh A."/>
            <person name="Wilkins M.J."/>
            <person name="Karaoz U."/>
            <person name="Brodie E.L."/>
            <person name="Williams K.H."/>
            <person name="Hubbard S.S."/>
            <person name="Banfield J.F."/>
        </authorList>
    </citation>
    <scope>NUCLEOTIDE SEQUENCE [LARGE SCALE GENOMIC DNA]</scope>
</reference>
<dbReference type="AlphaFoldDB" id="A0A1F7YGR1"/>
<dbReference type="Gene3D" id="3.30.1490.20">
    <property type="entry name" value="ATP-grasp fold, A domain"/>
    <property type="match status" value="1"/>
</dbReference>
<evidence type="ECO:0000313" key="5">
    <source>
        <dbReference type="EMBL" id="OGM26526.1"/>
    </source>
</evidence>
<keyword evidence="3" id="KW-0067">ATP-binding</keyword>
<keyword evidence="2" id="KW-0436">Ligase</keyword>
<dbReference type="GO" id="GO:0005524">
    <property type="term" value="F:ATP binding"/>
    <property type="evidence" value="ECO:0007669"/>
    <property type="project" value="UniProtKB-UniRule"/>
</dbReference>
<dbReference type="GO" id="GO:0046872">
    <property type="term" value="F:metal ion binding"/>
    <property type="evidence" value="ECO:0007669"/>
    <property type="project" value="InterPro"/>
</dbReference>
<evidence type="ECO:0000256" key="1">
    <source>
        <dbReference type="ARBA" id="ARBA00010871"/>
    </source>
</evidence>
<sequence length="335" mass="38911">MGNPKDWFRRIAIVRSEVKEEFFPAQDSYLAEEECIKRSELVKKEIEKLGIPTTIIVADSHLIENLNKVKPDLCFNFADSVRGSEVLCPIIPGIFDYLDIPYAGADTLCLSLNCNKYLTKTLLEAWEIPTPQYQLIRNENQEIDYDLRFPLILKLNEEHGGIGVSEKSVVTNKKEFKKQVKYLIKTYKQHILAEEFIEDATELTAFIVEKEDVNIFLSERIYTPYAKRFKLLTFDLLYDPKSVINYKKFTDKMGNIQNDIKLAFEILKMHDYARYDVILDKYGNHYLIDCNSNPSLNPGEDPSSGVMISHGYEFKDLLTWILYHKAKSSARNTRF</sequence>
<dbReference type="InterPro" id="IPR013815">
    <property type="entry name" value="ATP_grasp_subdomain_1"/>
</dbReference>
<gene>
    <name evidence="5" type="ORF">A2627_00675</name>
</gene>
<dbReference type="PROSITE" id="PS50975">
    <property type="entry name" value="ATP_GRASP"/>
    <property type="match status" value="1"/>
</dbReference>
<dbReference type="PANTHER" id="PTHR23132:SF23">
    <property type="entry name" value="D-ALANINE--D-ALANINE LIGASE B"/>
    <property type="match status" value="1"/>
</dbReference>
<dbReference type="Pfam" id="PF07478">
    <property type="entry name" value="Dala_Dala_lig_C"/>
    <property type="match status" value="1"/>
</dbReference>
<comment type="caution">
    <text evidence="5">The sequence shown here is derived from an EMBL/GenBank/DDBJ whole genome shotgun (WGS) entry which is preliminary data.</text>
</comment>
<dbReference type="SUPFAM" id="SSF56059">
    <property type="entry name" value="Glutathione synthetase ATP-binding domain-like"/>
    <property type="match status" value="1"/>
</dbReference>
<evidence type="ECO:0000256" key="2">
    <source>
        <dbReference type="ARBA" id="ARBA00022598"/>
    </source>
</evidence>
<organism evidence="5 6">
    <name type="scientific">Candidatus Woesebacteria bacterium RIFCSPHIGHO2_01_FULL_39_28</name>
    <dbReference type="NCBI Taxonomy" id="1802496"/>
    <lineage>
        <taxon>Bacteria</taxon>
        <taxon>Candidatus Woeseibacteriota</taxon>
    </lineage>
</organism>
<dbReference type="InterPro" id="IPR011761">
    <property type="entry name" value="ATP-grasp"/>
</dbReference>
<name>A0A1F7YGR1_9BACT</name>
<comment type="similarity">
    <text evidence="1">Belongs to the D-alanine--D-alanine ligase family.</text>
</comment>
<dbReference type="GO" id="GO:0008716">
    <property type="term" value="F:D-alanine-D-alanine ligase activity"/>
    <property type="evidence" value="ECO:0007669"/>
    <property type="project" value="InterPro"/>
</dbReference>
<evidence type="ECO:0000256" key="3">
    <source>
        <dbReference type="PROSITE-ProRule" id="PRU00409"/>
    </source>
</evidence>
<protein>
    <recommendedName>
        <fullName evidence="4">ATP-grasp domain-containing protein</fullName>
    </recommendedName>
</protein>
<keyword evidence="3" id="KW-0547">Nucleotide-binding</keyword>
<evidence type="ECO:0000259" key="4">
    <source>
        <dbReference type="PROSITE" id="PS50975"/>
    </source>
</evidence>
<dbReference type="Gene3D" id="3.30.470.20">
    <property type="entry name" value="ATP-grasp fold, B domain"/>
    <property type="match status" value="1"/>
</dbReference>
<dbReference type="PANTHER" id="PTHR23132">
    <property type="entry name" value="D-ALANINE--D-ALANINE LIGASE"/>
    <property type="match status" value="1"/>
</dbReference>
<evidence type="ECO:0000313" key="6">
    <source>
        <dbReference type="Proteomes" id="UP000178851"/>
    </source>
</evidence>